<dbReference type="EMBL" id="LIBB01000127">
    <property type="protein sequence ID" value="KRO71856.1"/>
    <property type="molecule type" value="Genomic_DNA"/>
</dbReference>
<sequence>MDARIALQPAYVLHRTPFQNTSFIVDFFTVDYGRVRAVAKGARGAKSRSRSILQPFQPLLISLSGRSDLKTLTGVEPMHEALRLEATRLFSGLYVNELLARLLQDHEEHRALFGFYQDTLVSLQGISRIDSVLRHFELSLLSELGYGLNLETECDLQHEISAAEYYRFDAQRGFSLVSRASSSEQNRPGSHDHAHHGEALYPGSAIIALREADFDAPENAKFAKHILRRALAEHLGTKPLNSRSLFVSRTRP</sequence>
<dbReference type="InterPro" id="IPR012340">
    <property type="entry name" value="NA-bd_OB-fold"/>
</dbReference>
<evidence type="ECO:0000259" key="9">
    <source>
        <dbReference type="Pfam" id="PF11967"/>
    </source>
</evidence>
<keyword evidence="5 8" id="KW-0233">DNA recombination</keyword>
<comment type="function">
    <text evidence="1 8">Involved in DNA repair and RecF pathway recombination.</text>
</comment>
<keyword evidence="6 8" id="KW-0234">DNA repair</keyword>
<dbReference type="HAMAP" id="MF_00201">
    <property type="entry name" value="RecO"/>
    <property type="match status" value="1"/>
</dbReference>
<comment type="caution">
    <text evidence="10">The sequence shown here is derived from an EMBL/GenBank/DDBJ whole genome shotgun (WGS) entry which is preliminary data.</text>
</comment>
<dbReference type="Pfam" id="PF02565">
    <property type="entry name" value="RecO_C"/>
    <property type="match status" value="1"/>
</dbReference>
<evidence type="ECO:0000256" key="4">
    <source>
        <dbReference type="ARBA" id="ARBA00022763"/>
    </source>
</evidence>
<evidence type="ECO:0000256" key="6">
    <source>
        <dbReference type="ARBA" id="ARBA00023204"/>
    </source>
</evidence>
<feature type="domain" description="DNA replication/recombination mediator RecO N-terminal" evidence="9">
    <location>
        <begin position="8"/>
        <end position="78"/>
    </location>
</feature>
<evidence type="ECO:0000256" key="2">
    <source>
        <dbReference type="ARBA" id="ARBA00007452"/>
    </source>
</evidence>
<dbReference type="GO" id="GO:0006310">
    <property type="term" value="P:DNA recombination"/>
    <property type="evidence" value="ECO:0007669"/>
    <property type="project" value="UniProtKB-UniRule"/>
</dbReference>
<dbReference type="Proteomes" id="UP000051934">
    <property type="component" value="Unassembled WGS sequence"/>
</dbReference>
<evidence type="ECO:0000256" key="5">
    <source>
        <dbReference type="ARBA" id="ARBA00023172"/>
    </source>
</evidence>
<organism evidence="10 11">
    <name type="scientific">OM182 bacterium BACL3 MAG-120507-bin80</name>
    <dbReference type="NCBI Taxonomy" id="1655577"/>
    <lineage>
        <taxon>Bacteria</taxon>
        <taxon>Pseudomonadati</taxon>
        <taxon>Pseudomonadota</taxon>
        <taxon>Gammaproteobacteria</taxon>
        <taxon>OMG group</taxon>
        <taxon>OM182 clade</taxon>
    </lineage>
</organism>
<dbReference type="InterPro" id="IPR042242">
    <property type="entry name" value="RecO_C"/>
</dbReference>
<dbReference type="InterPro" id="IPR003717">
    <property type="entry name" value="RecO"/>
</dbReference>
<evidence type="ECO:0000256" key="3">
    <source>
        <dbReference type="ARBA" id="ARBA00021310"/>
    </source>
</evidence>
<evidence type="ECO:0000313" key="10">
    <source>
        <dbReference type="EMBL" id="KRO71856.1"/>
    </source>
</evidence>
<dbReference type="SUPFAM" id="SSF50249">
    <property type="entry name" value="Nucleic acid-binding proteins"/>
    <property type="match status" value="1"/>
</dbReference>
<dbReference type="InterPro" id="IPR022572">
    <property type="entry name" value="DNA_rep/recomb_RecO_N"/>
</dbReference>
<evidence type="ECO:0000256" key="1">
    <source>
        <dbReference type="ARBA" id="ARBA00003065"/>
    </source>
</evidence>
<dbReference type="GO" id="GO:0006302">
    <property type="term" value="P:double-strand break repair"/>
    <property type="evidence" value="ECO:0007669"/>
    <property type="project" value="TreeGrafter"/>
</dbReference>
<protein>
    <recommendedName>
        <fullName evidence="3 8">DNA repair protein RecO</fullName>
    </recommendedName>
    <alternativeName>
        <fullName evidence="7 8">Recombination protein O</fullName>
    </alternativeName>
</protein>
<dbReference type="InterPro" id="IPR037278">
    <property type="entry name" value="ARFGAP/RecO"/>
</dbReference>
<accession>A0A0R2SFH9</accession>
<reference evidence="10 11" key="1">
    <citation type="submission" date="2015-10" db="EMBL/GenBank/DDBJ databases">
        <title>Metagenome-Assembled Genomes uncover a global brackish microbiome.</title>
        <authorList>
            <person name="Hugerth L.W."/>
            <person name="Larsson J."/>
            <person name="Alneberg J."/>
            <person name="Lindh M.V."/>
            <person name="Legrand C."/>
            <person name="Pinhassi J."/>
            <person name="Andersson A.F."/>
        </authorList>
    </citation>
    <scope>NUCLEOTIDE SEQUENCE [LARGE SCALE GENOMIC DNA]</scope>
    <source>
        <strain evidence="10">BACL4 MAG-120507-bin80</strain>
    </source>
</reference>
<dbReference type="Gene3D" id="2.40.50.140">
    <property type="entry name" value="Nucleic acid-binding proteins"/>
    <property type="match status" value="1"/>
</dbReference>
<dbReference type="PANTHER" id="PTHR33991">
    <property type="entry name" value="DNA REPAIR PROTEIN RECO"/>
    <property type="match status" value="1"/>
</dbReference>
<gene>
    <name evidence="8" type="primary">recO</name>
    <name evidence="10" type="ORF">ABR69_00720</name>
</gene>
<dbReference type="Gene3D" id="1.20.1440.120">
    <property type="entry name" value="Recombination protein O, C-terminal domain"/>
    <property type="match status" value="1"/>
</dbReference>
<evidence type="ECO:0000313" key="11">
    <source>
        <dbReference type="Proteomes" id="UP000051934"/>
    </source>
</evidence>
<evidence type="ECO:0000256" key="7">
    <source>
        <dbReference type="ARBA" id="ARBA00033409"/>
    </source>
</evidence>
<proteinExistence type="inferred from homology"/>
<dbReference type="Pfam" id="PF11967">
    <property type="entry name" value="RecO_N"/>
    <property type="match status" value="1"/>
</dbReference>
<dbReference type="NCBIfam" id="TIGR00613">
    <property type="entry name" value="reco"/>
    <property type="match status" value="1"/>
</dbReference>
<dbReference type="SUPFAM" id="SSF57863">
    <property type="entry name" value="ArfGap/RecO-like zinc finger"/>
    <property type="match status" value="1"/>
</dbReference>
<dbReference type="AlphaFoldDB" id="A0A0R2SFH9"/>
<dbReference type="PANTHER" id="PTHR33991:SF1">
    <property type="entry name" value="DNA REPAIR PROTEIN RECO"/>
    <property type="match status" value="1"/>
</dbReference>
<keyword evidence="4 8" id="KW-0227">DNA damage</keyword>
<name>A0A0R2SFH9_9GAMM</name>
<dbReference type="GO" id="GO:0043590">
    <property type="term" value="C:bacterial nucleoid"/>
    <property type="evidence" value="ECO:0007669"/>
    <property type="project" value="TreeGrafter"/>
</dbReference>
<comment type="similarity">
    <text evidence="2 8">Belongs to the RecO family.</text>
</comment>
<evidence type="ECO:0000256" key="8">
    <source>
        <dbReference type="HAMAP-Rule" id="MF_00201"/>
    </source>
</evidence>